<name>A0A8J7LTB3_9FLAO</name>
<accession>A0A8J7LTB3</accession>
<dbReference type="AlphaFoldDB" id="A0A8J7LTB3"/>
<gene>
    <name evidence="1" type="ORF">JF259_08545</name>
</gene>
<sequence>MTEISSINFNKIFVIESLDSTEEKETGKELYDDLLRWKEIQLGAPFKAELIQVKNRIQFFESLKKIKNECKNNSVYPIIHFEIHGNKSGLSLVSNEFIEWIELYKNLITINSIIGNNLFLTLAVCKGAYLMELIKLANPAPFWGFIGSFDKINSEDILIRYNEFYKEFLDSFNISKAFYKLQNANSQFPSTYRFINSETTFKEVYTNYLKENTSQEGLKKRVKQVQVDEKLKFNSRPDKRRFEKDFKKRVLATKNDYYQKHSKIFFMIDKFPENRERFNIKKNL</sequence>
<comment type="caution">
    <text evidence="1">The sequence shown here is derived from an EMBL/GenBank/DDBJ whole genome shotgun (WGS) entry which is preliminary data.</text>
</comment>
<proteinExistence type="predicted"/>
<evidence type="ECO:0000313" key="2">
    <source>
        <dbReference type="Proteomes" id="UP000610931"/>
    </source>
</evidence>
<reference evidence="1" key="1">
    <citation type="submission" date="2020-12" db="EMBL/GenBank/DDBJ databases">
        <title>Snuella sp. nov., isolated from sediment in Incheon.</title>
        <authorList>
            <person name="Kim W."/>
        </authorList>
    </citation>
    <scope>NUCLEOTIDE SEQUENCE</scope>
    <source>
        <strain evidence="1">CAU 1569</strain>
    </source>
</reference>
<evidence type="ECO:0000313" key="1">
    <source>
        <dbReference type="EMBL" id="MBJ6368136.1"/>
    </source>
</evidence>
<protein>
    <submittedName>
        <fullName evidence="1">Uncharacterized protein</fullName>
    </submittedName>
</protein>
<dbReference type="EMBL" id="JAELVQ010000008">
    <property type="protein sequence ID" value="MBJ6368136.1"/>
    <property type="molecule type" value="Genomic_DNA"/>
</dbReference>
<organism evidence="1 2">
    <name type="scientific">Snuella sedimenti</name>
    <dbReference type="NCBI Taxonomy" id="2798802"/>
    <lineage>
        <taxon>Bacteria</taxon>
        <taxon>Pseudomonadati</taxon>
        <taxon>Bacteroidota</taxon>
        <taxon>Flavobacteriia</taxon>
        <taxon>Flavobacteriales</taxon>
        <taxon>Flavobacteriaceae</taxon>
        <taxon>Snuella</taxon>
    </lineage>
</organism>
<keyword evidence="2" id="KW-1185">Reference proteome</keyword>
<dbReference type="Proteomes" id="UP000610931">
    <property type="component" value="Unassembled WGS sequence"/>
</dbReference>
<dbReference type="RefSeq" id="WP_199114898.1">
    <property type="nucleotide sequence ID" value="NZ_JAELVQ010000008.1"/>
</dbReference>